<dbReference type="GO" id="GO:0042803">
    <property type="term" value="F:protein homodimerization activity"/>
    <property type="evidence" value="ECO:0007669"/>
    <property type="project" value="UniProtKB-ARBA"/>
</dbReference>
<keyword evidence="7 8" id="KW-0460">Magnesium</keyword>
<evidence type="ECO:0000256" key="2">
    <source>
        <dbReference type="ARBA" id="ARBA00022598"/>
    </source>
</evidence>
<comment type="pathway">
    <text evidence="8">Cofactor biosynthesis; biotin biosynthesis; biotin from 7,8-diaminononanoate: step 1/2.</text>
</comment>
<evidence type="ECO:0000256" key="4">
    <source>
        <dbReference type="ARBA" id="ARBA00022741"/>
    </source>
</evidence>
<feature type="binding site" evidence="8">
    <location>
        <position position="115"/>
    </location>
    <ligand>
        <name>Mg(2+)</name>
        <dbReference type="ChEBI" id="CHEBI:18420"/>
    </ligand>
</feature>
<feature type="binding site" evidence="8">
    <location>
        <position position="55"/>
    </location>
    <ligand>
        <name>Mg(2+)</name>
        <dbReference type="ChEBI" id="CHEBI:18420"/>
    </ligand>
</feature>
<evidence type="ECO:0000256" key="7">
    <source>
        <dbReference type="ARBA" id="ARBA00022842"/>
    </source>
</evidence>
<evidence type="ECO:0000256" key="3">
    <source>
        <dbReference type="ARBA" id="ARBA00022723"/>
    </source>
</evidence>
<dbReference type="CDD" id="cd03109">
    <property type="entry name" value="DTBS"/>
    <property type="match status" value="1"/>
</dbReference>
<evidence type="ECO:0000256" key="8">
    <source>
        <dbReference type="HAMAP-Rule" id="MF_00336"/>
    </source>
</evidence>
<dbReference type="OrthoDB" id="9802097at2"/>
<dbReference type="UniPathway" id="UPA00078">
    <property type="reaction ID" value="UER00161"/>
</dbReference>
<evidence type="ECO:0000313" key="9">
    <source>
        <dbReference type="EMBL" id="SEP91126.1"/>
    </source>
</evidence>
<feature type="binding site" evidence="8">
    <location>
        <position position="17"/>
    </location>
    <ligand>
        <name>Mg(2+)</name>
        <dbReference type="ChEBI" id="CHEBI:18420"/>
    </ligand>
</feature>
<feature type="binding site" evidence="8">
    <location>
        <position position="55"/>
    </location>
    <ligand>
        <name>ATP</name>
        <dbReference type="ChEBI" id="CHEBI:30616"/>
    </ligand>
</feature>
<dbReference type="NCBIfam" id="TIGR00347">
    <property type="entry name" value="bioD"/>
    <property type="match status" value="1"/>
</dbReference>
<name>A0A1H9BQA4_9GAMM</name>
<sequence length="223" mass="23528">MSRTVFITGTDTGVGKSHVACALLRAARAAGIDAVGYKPVASGCEQTPDGWRNADALALQSAGAFEPYECINPVALPEAIAPHLAARAQGLRIDTQQLGAGHAALAARHELVIVEGAGGWRVPLNDEQELADWVSAQRWPVLLVVGLRLGCINHALLSAESIAARAPLLGWIGNALPPLQQNWQDNLDSLRQRMPAACLGTFAPGSMATMPILQAVLDALRRP</sequence>
<dbReference type="STRING" id="489703.SAMN04488038_102181"/>
<evidence type="ECO:0000256" key="6">
    <source>
        <dbReference type="ARBA" id="ARBA00022840"/>
    </source>
</evidence>
<keyword evidence="2 8" id="KW-0436">Ligase</keyword>
<dbReference type="FunFam" id="3.40.50.300:FF:000292">
    <property type="entry name" value="ATP-dependent dethiobiotin synthetase BioD"/>
    <property type="match status" value="1"/>
</dbReference>
<evidence type="ECO:0000256" key="5">
    <source>
        <dbReference type="ARBA" id="ARBA00022756"/>
    </source>
</evidence>
<gene>
    <name evidence="8" type="primary">bioD</name>
    <name evidence="9" type="ORF">SAMN04488038_102181</name>
</gene>
<comment type="subunit">
    <text evidence="8">Homodimer.</text>
</comment>
<comment type="catalytic activity">
    <reaction evidence="8">
        <text>(7R,8S)-7,8-diammoniononanoate + CO2 + ATP = (4R,5S)-dethiobiotin + ADP + phosphate + 3 H(+)</text>
        <dbReference type="Rhea" id="RHEA:15805"/>
        <dbReference type="ChEBI" id="CHEBI:15378"/>
        <dbReference type="ChEBI" id="CHEBI:16526"/>
        <dbReference type="ChEBI" id="CHEBI:30616"/>
        <dbReference type="ChEBI" id="CHEBI:43474"/>
        <dbReference type="ChEBI" id="CHEBI:149469"/>
        <dbReference type="ChEBI" id="CHEBI:149473"/>
        <dbReference type="ChEBI" id="CHEBI:456216"/>
        <dbReference type="EC" id="6.3.3.3"/>
    </reaction>
</comment>
<evidence type="ECO:0000313" key="10">
    <source>
        <dbReference type="Proteomes" id="UP000199233"/>
    </source>
</evidence>
<dbReference type="HAMAP" id="MF_00336">
    <property type="entry name" value="BioD"/>
    <property type="match status" value="1"/>
</dbReference>
<dbReference type="Proteomes" id="UP000199233">
    <property type="component" value="Unassembled WGS sequence"/>
</dbReference>
<feature type="binding site" evidence="8">
    <location>
        <begin position="115"/>
        <end position="118"/>
    </location>
    <ligand>
        <name>ATP</name>
        <dbReference type="ChEBI" id="CHEBI:30616"/>
    </ligand>
</feature>
<keyword evidence="3 8" id="KW-0479">Metal-binding</keyword>
<proteinExistence type="inferred from homology"/>
<dbReference type="GO" id="GO:0005829">
    <property type="term" value="C:cytosol"/>
    <property type="evidence" value="ECO:0007669"/>
    <property type="project" value="TreeGrafter"/>
</dbReference>
<dbReference type="EMBL" id="FOFS01000002">
    <property type="protein sequence ID" value="SEP91126.1"/>
    <property type="molecule type" value="Genomic_DNA"/>
</dbReference>
<dbReference type="RefSeq" id="WP_093282121.1">
    <property type="nucleotide sequence ID" value="NZ_FOFS01000002.1"/>
</dbReference>
<organism evidence="9 10">
    <name type="scientific">Solimonas aquatica</name>
    <dbReference type="NCBI Taxonomy" id="489703"/>
    <lineage>
        <taxon>Bacteria</taxon>
        <taxon>Pseudomonadati</taxon>
        <taxon>Pseudomonadota</taxon>
        <taxon>Gammaproteobacteria</taxon>
        <taxon>Nevskiales</taxon>
        <taxon>Nevskiaceae</taxon>
        <taxon>Solimonas</taxon>
    </lineage>
</organism>
<evidence type="ECO:0000256" key="1">
    <source>
        <dbReference type="ARBA" id="ARBA00022490"/>
    </source>
</evidence>
<keyword evidence="4 8" id="KW-0547">Nucleotide-binding</keyword>
<dbReference type="GO" id="GO:0000287">
    <property type="term" value="F:magnesium ion binding"/>
    <property type="evidence" value="ECO:0007669"/>
    <property type="project" value="UniProtKB-UniRule"/>
</dbReference>
<comment type="similarity">
    <text evidence="8">Belongs to the dethiobiotin synthetase family.</text>
</comment>
<comment type="cofactor">
    <cofactor evidence="8">
        <name>Mg(2+)</name>
        <dbReference type="ChEBI" id="CHEBI:18420"/>
    </cofactor>
</comment>
<dbReference type="AlphaFoldDB" id="A0A1H9BQA4"/>
<dbReference type="InterPro" id="IPR027417">
    <property type="entry name" value="P-loop_NTPase"/>
</dbReference>
<comment type="caution">
    <text evidence="8">Lacks conserved residue(s) required for the propagation of feature annotation.</text>
</comment>
<dbReference type="InterPro" id="IPR004472">
    <property type="entry name" value="DTB_synth_BioD"/>
</dbReference>
<comment type="function">
    <text evidence="8">Catalyzes a mechanistically unusual reaction, the ATP-dependent insertion of CO2 between the N7 and N8 nitrogen atoms of 7,8-diaminopelargonic acid (DAPA, also called 7,8-diammoniononanoate) to form a ureido ring.</text>
</comment>
<keyword evidence="1 8" id="KW-0963">Cytoplasm</keyword>
<feature type="binding site" evidence="8">
    <location>
        <begin position="13"/>
        <end position="18"/>
    </location>
    <ligand>
        <name>ATP</name>
        <dbReference type="ChEBI" id="CHEBI:30616"/>
    </ligand>
</feature>
<dbReference type="PIRSF" id="PIRSF006755">
    <property type="entry name" value="DTB_synth"/>
    <property type="match status" value="1"/>
</dbReference>
<dbReference type="Pfam" id="PF13500">
    <property type="entry name" value="AAA_26"/>
    <property type="match status" value="1"/>
</dbReference>
<keyword evidence="10" id="KW-1185">Reference proteome</keyword>
<dbReference type="GO" id="GO:0004141">
    <property type="term" value="F:dethiobiotin synthase activity"/>
    <property type="evidence" value="ECO:0007669"/>
    <property type="project" value="UniProtKB-UniRule"/>
</dbReference>
<dbReference type="GO" id="GO:0009102">
    <property type="term" value="P:biotin biosynthetic process"/>
    <property type="evidence" value="ECO:0007669"/>
    <property type="project" value="UniProtKB-UniRule"/>
</dbReference>
<feature type="active site" evidence="8">
    <location>
        <position position="38"/>
    </location>
</feature>
<keyword evidence="5 8" id="KW-0093">Biotin biosynthesis</keyword>
<feature type="binding site" evidence="8">
    <location>
        <begin position="211"/>
        <end position="213"/>
    </location>
    <ligand>
        <name>ATP</name>
        <dbReference type="ChEBI" id="CHEBI:30616"/>
    </ligand>
</feature>
<dbReference type="PANTHER" id="PTHR43210:SF5">
    <property type="entry name" value="DETHIOBIOTIN SYNTHETASE"/>
    <property type="match status" value="1"/>
</dbReference>
<dbReference type="Gene3D" id="3.40.50.300">
    <property type="entry name" value="P-loop containing nucleotide triphosphate hydrolases"/>
    <property type="match status" value="1"/>
</dbReference>
<dbReference type="SUPFAM" id="SSF52540">
    <property type="entry name" value="P-loop containing nucleoside triphosphate hydrolases"/>
    <property type="match status" value="1"/>
</dbReference>
<accession>A0A1H9BQA4</accession>
<comment type="subcellular location">
    <subcellularLocation>
        <location evidence="8">Cytoplasm</location>
    </subcellularLocation>
</comment>
<dbReference type="PANTHER" id="PTHR43210">
    <property type="entry name" value="DETHIOBIOTIN SYNTHETASE"/>
    <property type="match status" value="1"/>
</dbReference>
<dbReference type="GO" id="GO:0005524">
    <property type="term" value="F:ATP binding"/>
    <property type="evidence" value="ECO:0007669"/>
    <property type="project" value="UniProtKB-UniRule"/>
</dbReference>
<dbReference type="EC" id="6.3.3.3" evidence="8"/>
<protein>
    <recommendedName>
        <fullName evidence="8">ATP-dependent dethiobiotin synthetase BioD</fullName>
        <ecNumber evidence="8">6.3.3.3</ecNumber>
    </recommendedName>
    <alternativeName>
        <fullName evidence="8">DTB synthetase</fullName>
        <shortName evidence="8">DTBS</shortName>
    </alternativeName>
    <alternativeName>
        <fullName evidence="8">Dethiobiotin synthase</fullName>
    </alternativeName>
</protein>
<feature type="binding site" evidence="8">
    <location>
        <position position="42"/>
    </location>
    <ligand>
        <name>substrate</name>
    </ligand>
</feature>
<reference evidence="9 10" key="1">
    <citation type="submission" date="2016-10" db="EMBL/GenBank/DDBJ databases">
        <authorList>
            <person name="de Groot N.N."/>
        </authorList>
    </citation>
    <scope>NUCLEOTIDE SEQUENCE [LARGE SCALE GENOMIC DNA]</scope>
    <source>
        <strain evidence="9 10">DSM 25927</strain>
    </source>
</reference>
<keyword evidence="6 8" id="KW-0067">ATP-binding</keyword>